<evidence type="ECO:0000256" key="9">
    <source>
        <dbReference type="ARBA" id="ARBA00040679"/>
    </source>
</evidence>
<dbReference type="Proteomes" id="UP000072605">
    <property type="component" value="Unassembled WGS sequence"/>
</dbReference>
<dbReference type="PANTHER" id="PTHR36174">
    <property type="entry name" value="LIPID II:GLYCINE GLYCYLTRANSFERASE"/>
    <property type="match status" value="1"/>
</dbReference>
<accession>A0AAW3MAM8</accession>
<evidence type="ECO:0000256" key="1">
    <source>
        <dbReference type="ARBA" id="ARBA00004496"/>
    </source>
</evidence>
<dbReference type="PROSITE" id="PS51191">
    <property type="entry name" value="FEMABX"/>
    <property type="match status" value="1"/>
</dbReference>
<evidence type="ECO:0000313" key="12">
    <source>
        <dbReference type="EMBL" id="KTR25908.1"/>
    </source>
</evidence>
<keyword evidence="5" id="KW-0573">Peptidoglycan synthesis</keyword>
<dbReference type="GO" id="GO:0005737">
    <property type="term" value="C:cytoplasm"/>
    <property type="evidence" value="ECO:0007669"/>
    <property type="project" value="UniProtKB-SubCell"/>
</dbReference>
<gene>
    <name evidence="12" type="ORF">RSA11_12690</name>
</gene>
<evidence type="ECO:0000256" key="2">
    <source>
        <dbReference type="ARBA" id="ARBA00009943"/>
    </source>
</evidence>
<comment type="caution">
    <text evidence="12">The sequence shown here is derived from an EMBL/GenBank/DDBJ whole genome shotgun (WGS) entry which is preliminary data.</text>
</comment>
<evidence type="ECO:0000313" key="13">
    <source>
        <dbReference type="Proteomes" id="UP000072605"/>
    </source>
</evidence>
<dbReference type="Gene3D" id="3.40.630.30">
    <property type="match status" value="1"/>
</dbReference>
<proteinExistence type="inferred from homology"/>
<evidence type="ECO:0000256" key="3">
    <source>
        <dbReference type="ARBA" id="ARBA00022679"/>
    </source>
</evidence>
<dbReference type="GO" id="GO:0008360">
    <property type="term" value="P:regulation of cell shape"/>
    <property type="evidence" value="ECO:0007669"/>
    <property type="project" value="UniProtKB-KW"/>
</dbReference>
<evidence type="ECO:0000256" key="10">
    <source>
        <dbReference type="ARBA" id="ARBA00042933"/>
    </source>
</evidence>
<evidence type="ECO:0000256" key="8">
    <source>
        <dbReference type="ARBA" id="ARBA00039074"/>
    </source>
</evidence>
<dbReference type="RefSeq" id="WP_058713883.1">
    <property type="nucleotide sequence ID" value="NZ_LDQV01000029.1"/>
</dbReference>
<evidence type="ECO:0000256" key="6">
    <source>
        <dbReference type="ARBA" id="ARBA00023315"/>
    </source>
</evidence>
<dbReference type="GO" id="GO:0071555">
    <property type="term" value="P:cell wall organization"/>
    <property type="evidence" value="ECO:0007669"/>
    <property type="project" value="UniProtKB-KW"/>
</dbReference>
<dbReference type="InterPro" id="IPR016181">
    <property type="entry name" value="Acyl_CoA_acyltransferase"/>
</dbReference>
<protein>
    <recommendedName>
        <fullName evidence="9">Lipid II:glycine glycyltransferase</fullName>
        <ecNumber evidence="8">2.3.2.16</ecNumber>
    </recommendedName>
    <alternativeName>
        <fullName evidence="10">Factor essential for expression of methicillin resistance X</fullName>
    </alternativeName>
</protein>
<dbReference type="GO" id="GO:0016755">
    <property type="term" value="F:aminoacyltransferase activity"/>
    <property type="evidence" value="ECO:0007669"/>
    <property type="project" value="InterPro"/>
</dbReference>
<name>A0AAW3MAM8_9BACL</name>
<dbReference type="InterPro" id="IPR003447">
    <property type="entry name" value="FEMABX"/>
</dbReference>
<keyword evidence="4" id="KW-0133">Cell shape</keyword>
<reference evidence="12 13" key="1">
    <citation type="journal article" date="2016" name="Front. Microbiol.">
        <title>Genomic Resource of Rice Seed Associated Bacteria.</title>
        <authorList>
            <person name="Midha S."/>
            <person name="Bansal K."/>
            <person name="Sharma S."/>
            <person name="Kumar N."/>
            <person name="Patil P.P."/>
            <person name="Chaudhry V."/>
            <person name="Patil P.B."/>
        </authorList>
    </citation>
    <scope>NUCLEOTIDE SEQUENCE [LARGE SCALE GENOMIC DNA]</scope>
    <source>
        <strain evidence="12 13">RSA11</strain>
    </source>
</reference>
<keyword evidence="7" id="KW-0961">Cell wall biogenesis/degradation</keyword>
<sequence>MERCQFITDAATWTTHVQQQPLDIFYSHQYVTLNARPSEQAVLFRYEGHAGTLFYPFLKRRIFDTPYSDLITPYGYGGPEIVGRLTATEMQHARLSFERWAEQESVVSEMIRFNPLTGNERLMRNWTEASFIRHTTSIDLRPSLEEIMQTFHKKTRSMIRKSLASPLTVRTGTRDDLSVFLALYHETMDRKNASAHYYFTASYFEQLFEANPLCEPLLLIAEIDGKPVGGYFVLLGKEYAHGHLIGCKRDEAKMFPNQRLEYEAILQAKARGLVEQHLGGGYQERDSLFESKCRYTGYRLFEYHQGKSILQPAIYDQLCIRYGSDANSDYFPAYRQTSVQMATS</sequence>
<keyword evidence="6" id="KW-0012">Acyltransferase</keyword>
<dbReference type="GO" id="GO:0009252">
    <property type="term" value="P:peptidoglycan biosynthetic process"/>
    <property type="evidence" value="ECO:0007669"/>
    <property type="project" value="UniProtKB-KW"/>
</dbReference>
<evidence type="ECO:0000256" key="7">
    <source>
        <dbReference type="ARBA" id="ARBA00023316"/>
    </source>
</evidence>
<evidence type="ECO:0000256" key="5">
    <source>
        <dbReference type="ARBA" id="ARBA00022984"/>
    </source>
</evidence>
<dbReference type="EC" id="2.3.2.16" evidence="8"/>
<organism evidence="12 13">
    <name type="scientific">Exiguobacterium indicum</name>
    <dbReference type="NCBI Taxonomy" id="296995"/>
    <lineage>
        <taxon>Bacteria</taxon>
        <taxon>Bacillati</taxon>
        <taxon>Bacillota</taxon>
        <taxon>Bacilli</taxon>
        <taxon>Bacillales</taxon>
        <taxon>Bacillales Family XII. Incertae Sedis</taxon>
        <taxon>Exiguobacterium</taxon>
    </lineage>
</organism>
<comment type="catalytic activity">
    <reaction evidence="11">
        <text>beta-D-GlcNAc-(1-&gt;4)-Mur2Ac(oyl-L-Ala-D-isoglutaminyl-L-Lys-D-Ala-D-Ala)-di-trans,octa-cis-undecaprenyl diphosphate + glycyl-tRNA(Gly) = beta-D-GlcNAc-(1-&gt;4)-Mur2Ac(oyl-L-Ala-D-isoglutaminyl-L-Lys-(N(6)-Gly)-D-Ala-D-Ala)-di-trans,octa-cis-undecaprenyl diphosphate + tRNA(Gly) + H(+)</text>
        <dbReference type="Rhea" id="RHEA:30435"/>
        <dbReference type="Rhea" id="RHEA-COMP:9664"/>
        <dbReference type="Rhea" id="RHEA-COMP:9683"/>
        <dbReference type="ChEBI" id="CHEBI:15378"/>
        <dbReference type="ChEBI" id="CHEBI:62233"/>
        <dbReference type="ChEBI" id="CHEBI:62234"/>
        <dbReference type="ChEBI" id="CHEBI:78442"/>
        <dbReference type="ChEBI" id="CHEBI:78522"/>
        <dbReference type="EC" id="2.3.2.16"/>
    </reaction>
</comment>
<evidence type="ECO:0000256" key="4">
    <source>
        <dbReference type="ARBA" id="ARBA00022960"/>
    </source>
</evidence>
<dbReference type="EMBL" id="LDQV01000029">
    <property type="protein sequence ID" value="KTR25908.1"/>
    <property type="molecule type" value="Genomic_DNA"/>
</dbReference>
<comment type="subcellular location">
    <subcellularLocation>
        <location evidence="1">Cytoplasm</location>
    </subcellularLocation>
</comment>
<comment type="similarity">
    <text evidence="2">Belongs to the FemABX family.</text>
</comment>
<dbReference type="Pfam" id="PF02388">
    <property type="entry name" value="FemAB"/>
    <property type="match status" value="1"/>
</dbReference>
<keyword evidence="3" id="KW-0808">Transferase</keyword>
<dbReference type="InterPro" id="IPR050644">
    <property type="entry name" value="PG_Glycine_Bridge_Synth"/>
</dbReference>
<evidence type="ECO:0000256" key="11">
    <source>
        <dbReference type="ARBA" id="ARBA00048654"/>
    </source>
</evidence>
<dbReference type="SUPFAM" id="SSF55729">
    <property type="entry name" value="Acyl-CoA N-acyltransferases (Nat)"/>
    <property type="match status" value="1"/>
</dbReference>
<dbReference type="AlphaFoldDB" id="A0AAW3MAM8"/>
<dbReference type="PANTHER" id="PTHR36174:SF1">
    <property type="entry name" value="LIPID II:GLYCINE GLYCYLTRANSFERASE"/>
    <property type="match status" value="1"/>
</dbReference>